<evidence type="ECO:0000313" key="3">
    <source>
        <dbReference type="Proteomes" id="UP000010077"/>
    </source>
</evidence>
<dbReference type="Proteomes" id="UP000010077">
    <property type="component" value="Chromosome"/>
</dbReference>
<accession>K7ZCL4</accession>
<dbReference type="AlphaFoldDB" id="K7ZCL4"/>
<dbReference type="STRING" id="1193729.A1OE_503"/>
<evidence type="ECO:0000313" key="2">
    <source>
        <dbReference type="EMBL" id="AFX98696.1"/>
    </source>
</evidence>
<keyword evidence="1" id="KW-0472">Membrane</keyword>
<feature type="transmembrane region" description="Helical" evidence="1">
    <location>
        <begin position="13"/>
        <end position="31"/>
    </location>
</feature>
<organism evidence="2 3">
    <name type="scientific">Candidatus Endolissoclinum faulkneri L2</name>
    <dbReference type="NCBI Taxonomy" id="1193729"/>
    <lineage>
        <taxon>Bacteria</taxon>
        <taxon>Pseudomonadati</taxon>
        <taxon>Pseudomonadota</taxon>
        <taxon>Alphaproteobacteria</taxon>
        <taxon>Rhodospirillales</taxon>
        <taxon>Rhodospirillaceae</taxon>
        <taxon>Candidatus Endolissoclinum</taxon>
    </lineage>
</organism>
<gene>
    <name evidence="2" type="ORF">A1OE_503</name>
</gene>
<dbReference type="KEGG" id="thal:A1OE_503"/>
<dbReference type="EMBL" id="CP003539">
    <property type="protein sequence ID" value="AFX98696.1"/>
    <property type="molecule type" value="Genomic_DNA"/>
</dbReference>
<keyword evidence="3" id="KW-1185">Reference proteome</keyword>
<dbReference type="HOGENOM" id="CLU_3165856_0_0_5"/>
<name>K7ZCL4_9PROT</name>
<keyword evidence="1" id="KW-0812">Transmembrane</keyword>
<evidence type="ECO:0000256" key="1">
    <source>
        <dbReference type="SAM" id="Phobius"/>
    </source>
</evidence>
<sequence>MLVLSSLFEKKKLSVYLVPIINFFLKILFDFKKTIILLLRTIQYYLL</sequence>
<keyword evidence="1" id="KW-1133">Transmembrane helix</keyword>
<reference evidence="2 3" key="1">
    <citation type="journal article" date="2012" name="Proc. Natl. Acad. Sci. U.S.A.">
        <title>Genome streamlining and chemical defense in a coral reef symbiosis.</title>
        <authorList>
            <person name="Kwan J.C."/>
            <person name="Donia M.S."/>
            <person name="Han A.W."/>
            <person name="Hirose E."/>
            <person name="Haygood M.G."/>
            <person name="Schmidt E.W."/>
        </authorList>
    </citation>
    <scope>NUCLEOTIDE SEQUENCE [LARGE SCALE GENOMIC DNA]</scope>
    <source>
        <strain evidence="2 3">L2</strain>
    </source>
</reference>
<proteinExistence type="predicted"/>
<protein>
    <submittedName>
        <fullName evidence="2">Uncharacterized protein</fullName>
    </submittedName>
</protein>